<dbReference type="AlphaFoldDB" id="A0AA88RTT3"/>
<gene>
    <name evidence="1" type="ORF">RJ640_025745</name>
</gene>
<accession>A0AA88RTT3</accession>
<organism evidence="1 2">
    <name type="scientific">Escallonia rubra</name>
    <dbReference type="NCBI Taxonomy" id="112253"/>
    <lineage>
        <taxon>Eukaryota</taxon>
        <taxon>Viridiplantae</taxon>
        <taxon>Streptophyta</taxon>
        <taxon>Embryophyta</taxon>
        <taxon>Tracheophyta</taxon>
        <taxon>Spermatophyta</taxon>
        <taxon>Magnoliopsida</taxon>
        <taxon>eudicotyledons</taxon>
        <taxon>Gunneridae</taxon>
        <taxon>Pentapetalae</taxon>
        <taxon>asterids</taxon>
        <taxon>campanulids</taxon>
        <taxon>Escalloniales</taxon>
        <taxon>Escalloniaceae</taxon>
        <taxon>Escallonia</taxon>
    </lineage>
</organism>
<keyword evidence="2" id="KW-1185">Reference proteome</keyword>
<dbReference type="EMBL" id="JAVXUO010000466">
    <property type="protein sequence ID" value="KAK2991839.1"/>
    <property type="molecule type" value="Genomic_DNA"/>
</dbReference>
<protein>
    <submittedName>
        <fullName evidence="1">Uncharacterized protein</fullName>
    </submittedName>
</protein>
<evidence type="ECO:0000313" key="1">
    <source>
        <dbReference type="EMBL" id="KAK2991839.1"/>
    </source>
</evidence>
<name>A0AA88RTT3_9ASTE</name>
<dbReference type="Proteomes" id="UP001187471">
    <property type="component" value="Unassembled WGS sequence"/>
</dbReference>
<comment type="caution">
    <text evidence="1">The sequence shown here is derived from an EMBL/GenBank/DDBJ whole genome shotgun (WGS) entry which is preliminary data.</text>
</comment>
<evidence type="ECO:0000313" key="2">
    <source>
        <dbReference type="Proteomes" id="UP001187471"/>
    </source>
</evidence>
<proteinExistence type="predicted"/>
<sequence>MAIHTDYKDNRKAVESICPENMEDVRFLFKRIACLFLLLQLFWAAKVMAFKVDTIAFGKGFNPLFGHGNLVRSSDDKTVHLHLNQYTGMGSSLKLLFN</sequence>
<reference evidence="1" key="1">
    <citation type="submission" date="2022-12" db="EMBL/GenBank/DDBJ databases">
        <title>Draft genome assemblies for two species of Escallonia (Escalloniales).</title>
        <authorList>
            <person name="Chanderbali A."/>
            <person name="Dervinis C."/>
            <person name="Anghel I."/>
            <person name="Soltis D."/>
            <person name="Soltis P."/>
            <person name="Zapata F."/>
        </authorList>
    </citation>
    <scope>NUCLEOTIDE SEQUENCE</scope>
    <source>
        <strain evidence="1">UCBG92.1500</strain>
        <tissue evidence="1">Leaf</tissue>
    </source>
</reference>